<feature type="transmembrane region" description="Helical" evidence="1">
    <location>
        <begin position="176"/>
        <end position="200"/>
    </location>
</feature>
<dbReference type="Proteomes" id="UP000196803">
    <property type="component" value="Unassembled WGS sequence"/>
</dbReference>
<proteinExistence type="predicted"/>
<keyword evidence="1" id="KW-0812">Transmembrane</keyword>
<evidence type="ECO:0000256" key="1">
    <source>
        <dbReference type="SAM" id="Phobius"/>
    </source>
</evidence>
<feature type="transmembrane region" description="Helical" evidence="1">
    <location>
        <begin position="40"/>
        <end position="67"/>
    </location>
</feature>
<feature type="transmembrane region" description="Helical" evidence="1">
    <location>
        <begin position="107"/>
        <end position="125"/>
    </location>
</feature>
<dbReference type="EMBL" id="FXXC01000001">
    <property type="protein sequence ID" value="SMR94644.1"/>
    <property type="molecule type" value="Genomic_DNA"/>
</dbReference>
<organism evidence="2 3">
    <name type="scientific">Caldicellulosiruptor bescii</name>
    <name type="common">Anaerocellum thermophilum</name>
    <dbReference type="NCBI Taxonomy" id="31899"/>
    <lineage>
        <taxon>Bacteria</taxon>
        <taxon>Bacillati</taxon>
        <taxon>Bacillota</taxon>
        <taxon>Bacillota incertae sedis</taxon>
        <taxon>Caldicellulosiruptorales</taxon>
        <taxon>Caldicellulosiruptoraceae</taxon>
        <taxon>Caldicellulosiruptor</taxon>
    </lineage>
</organism>
<keyword evidence="3" id="KW-1185">Reference proteome</keyword>
<feature type="transmembrane region" description="Helical" evidence="1">
    <location>
        <begin position="79"/>
        <end position="101"/>
    </location>
</feature>
<accession>A0ABY1SAF5</accession>
<comment type="caution">
    <text evidence="2">The sequence shown here is derived from an EMBL/GenBank/DDBJ whole genome shotgun (WGS) entry which is preliminary data.</text>
</comment>
<keyword evidence="1" id="KW-0472">Membrane</keyword>
<reference evidence="2 3" key="1">
    <citation type="submission" date="2017-05" db="EMBL/GenBank/DDBJ databases">
        <authorList>
            <person name="Varghese N."/>
            <person name="Submissions S."/>
        </authorList>
    </citation>
    <scope>NUCLEOTIDE SEQUENCE [LARGE SCALE GENOMIC DNA]</scope>
    <source>
        <strain evidence="2 3">MACB1020</strain>
    </source>
</reference>
<protein>
    <submittedName>
        <fullName evidence="2">Uncharacterized protein</fullName>
    </submittedName>
</protein>
<sequence>MHVLFLGAVLGGYVGGYEFHSNTFCFSHIFEGRIKQHVLKIFTLLILLIGILLITFIITNVFCVFRISDIEFRFNFKRLIGQSLVVLLISFELSLFSYILAIVIRKIYVAISVAVLLPFLINILCNISNVFKYLNQYWFTTVNSMLISQVFSNIASSENYVTIKLIDKSILNSFNLLLLVSISYLIVFLVIILLIGFFCFR</sequence>
<gene>
    <name evidence="2" type="ORF">SAMN05216240_2194</name>
</gene>
<evidence type="ECO:0000313" key="2">
    <source>
        <dbReference type="EMBL" id="SMR94644.1"/>
    </source>
</evidence>
<name>A0ABY1SAF5_CALBS</name>
<evidence type="ECO:0000313" key="3">
    <source>
        <dbReference type="Proteomes" id="UP000196803"/>
    </source>
</evidence>
<keyword evidence="1" id="KW-1133">Transmembrane helix</keyword>